<name>A0AAV1ETE6_XYRNO</name>
<organism evidence="2 3">
    <name type="scientific">Xyrichtys novacula</name>
    <name type="common">Pearly razorfish</name>
    <name type="synonym">Hemipteronotus novacula</name>
    <dbReference type="NCBI Taxonomy" id="13765"/>
    <lineage>
        <taxon>Eukaryota</taxon>
        <taxon>Metazoa</taxon>
        <taxon>Chordata</taxon>
        <taxon>Craniata</taxon>
        <taxon>Vertebrata</taxon>
        <taxon>Euteleostomi</taxon>
        <taxon>Actinopterygii</taxon>
        <taxon>Neopterygii</taxon>
        <taxon>Teleostei</taxon>
        <taxon>Neoteleostei</taxon>
        <taxon>Acanthomorphata</taxon>
        <taxon>Eupercaria</taxon>
        <taxon>Labriformes</taxon>
        <taxon>Labridae</taxon>
        <taxon>Xyrichtys</taxon>
    </lineage>
</organism>
<protein>
    <submittedName>
        <fullName evidence="2">Uncharacterized protein</fullName>
    </submittedName>
</protein>
<evidence type="ECO:0000256" key="1">
    <source>
        <dbReference type="SAM" id="MobiDB-lite"/>
    </source>
</evidence>
<reference evidence="2" key="1">
    <citation type="submission" date="2023-08" db="EMBL/GenBank/DDBJ databases">
        <authorList>
            <person name="Alioto T."/>
            <person name="Alioto T."/>
            <person name="Gomez Garrido J."/>
        </authorList>
    </citation>
    <scope>NUCLEOTIDE SEQUENCE</scope>
</reference>
<dbReference type="Proteomes" id="UP001178508">
    <property type="component" value="Chromosome 2"/>
</dbReference>
<evidence type="ECO:0000313" key="3">
    <source>
        <dbReference type="Proteomes" id="UP001178508"/>
    </source>
</evidence>
<feature type="region of interest" description="Disordered" evidence="1">
    <location>
        <begin position="46"/>
        <end position="69"/>
    </location>
</feature>
<keyword evidence="3" id="KW-1185">Reference proteome</keyword>
<accession>A0AAV1ETE6</accession>
<gene>
    <name evidence="2" type="ORF">XNOV1_A024672</name>
</gene>
<sequence length="69" mass="6961">MCAAVGSVATADGSACTVAGLIVDEASVLVNNVSVGQTQSESTEATLGFFDSNDTEASHTEADLLTRSH</sequence>
<feature type="compositionally biased region" description="Basic and acidic residues" evidence="1">
    <location>
        <begin position="56"/>
        <end position="69"/>
    </location>
</feature>
<evidence type="ECO:0000313" key="2">
    <source>
        <dbReference type="EMBL" id="CAJ1051965.1"/>
    </source>
</evidence>
<dbReference type="EMBL" id="OY660865">
    <property type="protein sequence ID" value="CAJ1051965.1"/>
    <property type="molecule type" value="Genomic_DNA"/>
</dbReference>
<dbReference type="AlphaFoldDB" id="A0AAV1ETE6"/>
<proteinExistence type="predicted"/>